<keyword evidence="7 8" id="KW-0472">Membrane</keyword>
<evidence type="ECO:0000256" key="5">
    <source>
        <dbReference type="ARBA" id="ARBA00022692"/>
    </source>
</evidence>
<dbReference type="RefSeq" id="WP_211344839.1">
    <property type="nucleotide sequence ID" value="NZ_BAAAYS010000015.1"/>
</dbReference>
<protein>
    <submittedName>
        <fullName evidence="9">Iron complex transport system permease protein</fullName>
    </submittedName>
</protein>
<dbReference type="AlphaFoldDB" id="A0A543HHB6"/>
<keyword evidence="4" id="KW-1003">Cell membrane</keyword>
<evidence type="ECO:0000313" key="9">
    <source>
        <dbReference type="EMBL" id="TQM57722.1"/>
    </source>
</evidence>
<comment type="similarity">
    <text evidence="2">Belongs to the binding-protein-dependent transport system permease family. FecCD subfamily.</text>
</comment>
<feature type="transmembrane region" description="Helical" evidence="8">
    <location>
        <begin position="296"/>
        <end position="316"/>
    </location>
</feature>
<dbReference type="CDD" id="cd06550">
    <property type="entry name" value="TM_ABC_iron-siderophores_like"/>
    <property type="match status" value="1"/>
</dbReference>
<dbReference type="GO" id="GO:0005886">
    <property type="term" value="C:plasma membrane"/>
    <property type="evidence" value="ECO:0007669"/>
    <property type="project" value="UniProtKB-SubCell"/>
</dbReference>
<feature type="transmembrane region" description="Helical" evidence="8">
    <location>
        <begin position="165"/>
        <end position="188"/>
    </location>
</feature>
<evidence type="ECO:0000256" key="6">
    <source>
        <dbReference type="ARBA" id="ARBA00022989"/>
    </source>
</evidence>
<dbReference type="InterPro" id="IPR037294">
    <property type="entry name" value="ABC_BtuC-like"/>
</dbReference>
<evidence type="ECO:0000256" key="7">
    <source>
        <dbReference type="ARBA" id="ARBA00023136"/>
    </source>
</evidence>
<dbReference type="InterPro" id="IPR000522">
    <property type="entry name" value="ABC_transptr_permease_BtuC"/>
</dbReference>
<feature type="transmembrane region" description="Helical" evidence="8">
    <location>
        <begin position="257"/>
        <end position="284"/>
    </location>
</feature>
<dbReference type="GO" id="GO:0033214">
    <property type="term" value="P:siderophore-iron import into cell"/>
    <property type="evidence" value="ECO:0007669"/>
    <property type="project" value="TreeGrafter"/>
</dbReference>
<keyword evidence="6 8" id="KW-1133">Transmembrane helix</keyword>
<feature type="transmembrane region" description="Helical" evidence="8">
    <location>
        <begin position="328"/>
        <end position="345"/>
    </location>
</feature>
<dbReference type="PANTHER" id="PTHR30472:SF24">
    <property type="entry name" value="FERRIC ENTEROBACTIN TRANSPORT SYSTEM PERMEASE PROTEIN FEPG"/>
    <property type="match status" value="1"/>
</dbReference>
<keyword evidence="5 8" id="KW-0812">Transmembrane</keyword>
<feature type="transmembrane region" description="Helical" evidence="8">
    <location>
        <begin position="114"/>
        <end position="132"/>
    </location>
</feature>
<accession>A0A543HHB6</accession>
<evidence type="ECO:0000256" key="4">
    <source>
        <dbReference type="ARBA" id="ARBA00022475"/>
    </source>
</evidence>
<reference evidence="9 10" key="1">
    <citation type="submission" date="2019-06" db="EMBL/GenBank/DDBJ databases">
        <title>Sequencing the genomes of 1000 actinobacteria strains.</title>
        <authorList>
            <person name="Klenk H.-P."/>
        </authorList>
    </citation>
    <scope>NUCLEOTIDE SEQUENCE [LARGE SCALE GENOMIC DNA]</scope>
    <source>
        <strain evidence="9 10">DSM 18031</strain>
    </source>
</reference>
<dbReference type="EMBL" id="VFPN01000004">
    <property type="protein sequence ID" value="TQM57722.1"/>
    <property type="molecule type" value="Genomic_DNA"/>
</dbReference>
<feature type="transmembrane region" description="Helical" evidence="8">
    <location>
        <begin position="84"/>
        <end position="102"/>
    </location>
</feature>
<sequence>MTAPGYPAHARYFRIRVGPVSLRTERRSVVVAGCLVVALLALGTVGLLVGDYRIAPVDILRALAGTATDPLGSYFVADIRLPRVVAALTVGAALGMSGGIFQRLSGNPLGSPDVIGFTTGSATGALVVIVLLGGTPLAVAGGAFAGGAVTAALVYTLAYRGGLTSYRLVLVGLGVAAVLAALNSLLVVRADLDSAQDAAHWLAGSLNALPWGGVLFAAAAVAALAPCAAALSRPLGMLALGDDIATGLGVRVQWVRLALLLVGVALVATATALAGPIAFIALAAPQIAARLSRSSGVGLGLAALTGALLVLGSDLIAQRLYAPTQLPVGVVSGALGGLYLIGLLVREWRKIG</sequence>
<dbReference type="GO" id="GO:0022857">
    <property type="term" value="F:transmembrane transporter activity"/>
    <property type="evidence" value="ECO:0007669"/>
    <property type="project" value="InterPro"/>
</dbReference>
<dbReference type="Proteomes" id="UP000318331">
    <property type="component" value="Unassembled WGS sequence"/>
</dbReference>
<dbReference type="PANTHER" id="PTHR30472">
    <property type="entry name" value="FERRIC ENTEROBACTIN TRANSPORT SYSTEM PERMEASE PROTEIN"/>
    <property type="match status" value="1"/>
</dbReference>
<evidence type="ECO:0000256" key="2">
    <source>
        <dbReference type="ARBA" id="ARBA00007935"/>
    </source>
</evidence>
<gene>
    <name evidence="9" type="ORF">FB466_2718</name>
</gene>
<keyword evidence="10" id="KW-1185">Reference proteome</keyword>
<evidence type="ECO:0000256" key="3">
    <source>
        <dbReference type="ARBA" id="ARBA00022448"/>
    </source>
</evidence>
<feature type="transmembrane region" description="Helical" evidence="8">
    <location>
        <begin position="29"/>
        <end position="49"/>
    </location>
</feature>
<organism evidence="9 10">
    <name type="scientific">Klugiella xanthotipulae</name>
    <dbReference type="NCBI Taxonomy" id="244735"/>
    <lineage>
        <taxon>Bacteria</taxon>
        <taxon>Bacillati</taxon>
        <taxon>Actinomycetota</taxon>
        <taxon>Actinomycetes</taxon>
        <taxon>Micrococcales</taxon>
        <taxon>Microbacteriaceae</taxon>
        <taxon>Klugiella</taxon>
    </lineage>
</organism>
<comment type="caution">
    <text evidence="9">The sequence shown here is derived from an EMBL/GenBank/DDBJ whole genome shotgun (WGS) entry which is preliminary data.</text>
</comment>
<proteinExistence type="inferred from homology"/>
<evidence type="ECO:0000256" key="1">
    <source>
        <dbReference type="ARBA" id="ARBA00004651"/>
    </source>
</evidence>
<name>A0A543HHB6_9MICO</name>
<dbReference type="SUPFAM" id="SSF81345">
    <property type="entry name" value="ABC transporter involved in vitamin B12 uptake, BtuC"/>
    <property type="match status" value="1"/>
</dbReference>
<feature type="transmembrane region" description="Helical" evidence="8">
    <location>
        <begin position="139"/>
        <end position="159"/>
    </location>
</feature>
<dbReference type="Gene3D" id="1.10.3470.10">
    <property type="entry name" value="ABC transporter involved in vitamin B12 uptake, BtuC"/>
    <property type="match status" value="1"/>
</dbReference>
<evidence type="ECO:0000256" key="8">
    <source>
        <dbReference type="SAM" id="Phobius"/>
    </source>
</evidence>
<dbReference type="Pfam" id="PF01032">
    <property type="entry name" value="FecCD"/>
    <property type="match status" value="1"/>
</dbReference>
<feature type="transmembrane region" description="Helical" evidence="8">
    <location>
        <begin position="209"/>
        <end position="231"/>
    </location>
</feature>
<evidence type="ECO:0000313" key="10">
    <source>
        <dbReference type="Proteomes" id="UP000318331"/>
    </source>
</evidence>
<keyword evidence="3" id="KW-0813">Transport</keyword>
<comment type="subcellular location">
    <subcellularLocation>
        <location evidence="1">Cell membrane</location>
        <topology evidence="1">Multi-pass membrane protein</topology>
    </subcellularLocation>
</comment>